<gene>
    <name evidence="2" type="ORF">BT96DRAFT_616084</name>
</gene>
<dbReference type="InterPro" id="IPR036864">
    <property type="entry name" value="Zn2-C6_fun-type_DNA-bd_sf"/>
</dbReference>
<keyword evidence="3" id="KW-1185">Reference proteome</keyword>
<evidence type="ECO:0000313" key="2">
    <source>
        <dbReference type="EMBL" id="KAE9401036.1"/>
    </source>
</evidence>
<organism evidence="2 3">
    <name type="scientific">Gymnopus androsaceus JB14</name>
    <dbReference type="NCBI Taxonomy" id="1447944"/>
    <lineage>
        <taxon>Eukaryota</taxon>
        <taxon>Fungi</taxon>
        <taxon>Dikarya</taxon>
        <taxon>Basidiomycota</taxon>
        <taxon>Agaricomycotina</taxon>
        <taxon>Agaricomycetes</taxon>
        <taxon>Agaricomycetidae</taxon>
        <taxon>Agaricales</taxon>
        <taxon>Marasmiineae</taxon>
        <taxon>Omphalotaceae</taxon>
        <taxon>Gymnopus</taxon>
    </lineage>
</organism>
<dbReference type="Gene3D" id="4.10.240.10">
    <property type="entry name" value="Zn(2)-C6 fungal-type DNA-binding domain"/>
    <property type="match status" value="1"/>
</dbReference>
<evidence type="ECO:0000313" key="3">
    <source>
        <dbReference type="Proteomes" id="UP000799118"/>
    </source>
</evidence>
<dbReference type="CDD" id="cd00067">
    <property type="entry name" value="GAL4"/>
    <property type="match status" value="1"/>
</dbReference>
<dbReference type="SMART" id="SM00066">
    <property type="entry name" value="GAL4"/>
    <property type="match status" value="1"/>
</dbReference>
<dbReference type="OrthoDB" id="39175at2759"/>
<protein>
    <recommendedName>
        <fullName evidence="1">Zn(2)-C6 fungal-type domain-containing protein</fullName>
    </recommendedName>
</protein>
<accession>A0A6A4HSD2</accession>
<dbReference type="AlphaFoldDB" id="A0A6A4HSD2"/>
<dbReference type="GO" id="GO:0000981">
    <property type="term" value="F:DNA-binding transcription factor activity, RNA polymerase II-specific"/>
    <property type="evidence" value="ECO:0007669"/>
    <property type="project" value="InterPro"/>
</dbReference>
<dbReference type="GO" id="GO:0008270">
    <property type="term" value="F:zinc ion binding"/>
    <property type="evidence" value="ECO:0007669"/>
    <property type="project" value="InterPro"/>
</dbReference>
<dbReference type="PROSITE" id="PS00463">
    <property type="entry name" value="ZN2_CY6_FUNGAL_1"/>
    <property type="match status" value="1"/>
</dbReference>
<dbReference type="PROSITE" id="PS50048">
    <property type="entry name" value="ZN2_CY6_FUNGAL_2"/>
    <property type="match status" value="1"/>
</dbReference>
<feature type="domain" description="Zn(2)-C6 fungal-type" evidence="1">
    <location>
        <begin position="19"/>
        <end position="52"/>
    </location>
</feature>
<proteinExistence type="predicted"/>
<dbReference type="Proteomes" id="UP000799118">
    <property type="component" value="Unassembled WGS sequence"/>
</dbReference>
<sequence length="122" mass="13784">MASTQIPLTGFRKRRLQGACDMCRSRKIRCDSAKMPGNNCSNCASFGSECTHLMSASKKVALTYSKCTFLLTSTRLVDEEKKRRSRYPSGLSTYGLARLRFRLCQNSHIRHFILLDDLPASN</sequence>
<reference evidence="2" key="1">
    <citation type="journal article" date="2019" name="Environ. Microbiol.">
        <title>Fungal ecological strategies reflected in gene transcription - a case study of two litter decomposers.</title>
        <authorList>
            <person name="Barbi F."/>
            <person name="Kohler A."/>
            <person name="Barry K."/>
            <person name="Baskaran P."/>
            <person name="Daum C."/>
            <person name="Fauchery L."/>
            <person name="Ihrmark K."/>
            <person name="Kuo A."/>
            <person name="LaButti K."/>
            <person name="Lipzen A."/>
            <person name="Morin E."/>
            <person name="Grigoriev I.V."/>
            <person name="Henrissat B."/>
            <person name="Lindahl B."/>
            <person name="Martin F."/>
        </authorList>
    </citation>
    <scope>NUCLEOTIDE SEQUENCE</scope>
    <source>
        <strain evidence="2">JB14</strain>
    </source>
</reference>
<evidence type="ECO:0000259" key="1">
    <source>
        <dbReference type="PROSITE" id="PS50048"/>
    </source>
</evidence>
<dbReference type="SUPFAM" id="SSF57701">
    <property type="entry name" value="Zn2/Cys6 DNA-binding domain"/>
    <property type="match status" value="1"/>
</dbReference>
<dbReference type="InterPro" id="IPR001138">
    <property type="entry name" value="Zn2Cys6_DnaBD"/>
</dbReference>
<dbReference type="EMBL" id="ML769450">
    <property type="protein sequence ID" value="KAE9401036.1"/>
    <property type="molecule type" value="Genomic_DNA"/>
</dbReference>
<dbReference type="Pfam" id="PF00172">
    <property type="entry name" value="Zn_clus"/>
    <property type="match status" value="1"/>
</dbReference>
<name>A0A6A4HSD2_9AGAR</name>